<dbReference type="EMBL" id="JARVKF010000223">
    <property type="protein sequence ID" value="KAK9420666.1"/>
    <property type="molecule type" value="Genomic_DNA"/>
</dbReference>
<gene>
    <name evidence="12" type="ORF">SUNI508_00757</name>
</gene>
<evidence type="ECO:0000256" key="10">
    <source>
        <dbReference type="SAM" id="MobiDB-lite"/>
    </source>
</evidence>
<dbReference type="Pfam" id="PF02005">
    <property type="entry name" value="TRM"/>
    <property type="match status" value="1"/>
</dbReference>
<dbReference type="InterPro" id="IPR017438">
    <property type="entry name" value="ATP-NAD_kinase_N"/>
</dbReference>
<feature type="region of interest" description="Disordered" evidence="10">
    <location>
        <begin position="1"/>
        <end position="20"/>
    </location>
</feature>
<protein>
    <recommendedName>
        <fullName evidence="7">tRNA (guanine(26)-N(2))-dimethyltransferase</fullName>
        <ecNumber evidence="7">2.1.1.216</ecNumber>
    </recommendedName>
</protein>
<evidence type="ECO:0000256" key="6">
    <source>
        <dbReference type="ARBA" id="ARBA00022884"/>
    </source>
</evidence>
<dbReference type="PROSITE" id="PS51626">
    <property type="entry name" value="SAM_MT_TRM1"/>
    <property type="match status" value="1"/>
</dbReference>
<evidence type="ECO:0000313" key="13">
    <source>
        <dbReference type="Proteomes" id="UP001408356"/>
    </source>
</evidence>
<dbReference type="Gene3D" id="3.40.50.10330">
    <property type="entry name" value="Probable inorganic polyphosphate/atp-NAD kinase, domain 1"/>
    <property type="match status" value="1"/>
</dbReference>
<evidence type="ECO:0000256" key="2">
    <source>
        <dbReference type="ARBA" id="ARBA00022603"/>
    </source>
</evidence>
<evidence type="ECO:0000256" key="7">
    <source>
        <dbReference type="ARBA" id="ARBA00039099"/>
    </source>
</evidence>
<evidence type="ECO:0000256" key="5">
    <source>
        <dbReference type="ARBA" id="ARBA00022694"/>
    </source>
</evidence>
<accession>A0ABR2V1V2</accession>
<dbReference type="Proteomes" id="UP001408356">
    <property type="component" value="Unassembled WGS sequence"/>
</dbReference>
<dbReference type="Gene3D" id="3.40.50.150">
    <property type="entry name" value="Vaccinia Virus protein VP39"/>
    <property type="match status" value="1"/>
</dbReference>
<sequence length="1159" mass="126306">MASKSKTKDPAPTNTRKVTVKGEEFTEVKEGLGRILNPVAPTGNSEDVASEEERQKVFYNPIQQFNRDLTVLAIKAYGEEVATKRRAAAERRINNKKRKREATEDGRPQIQGASAATANAAVPATKVAAVTSESPGDPMDISEPRKEQQPNGTIQTGQVEGSVQSGSTDAEVASKDQSAEAPRQRNLQPPKFTILDALSATGLRALRYAQELPFVTSVTANDLTPSAVEAIKRNVEHNGVESKVKVTQGDARAHMFSLIAEEVTREHEKNPRGFKKGPNAPTGKYDVIDLDPYGTAATFFDAAVHAVRDDGGLLCVTCTDSGVWASNGYPEKAYSLYGGVTVKGFYSHEVGLRLVLHGLATTAARHGLTIEPLLSLSIDYYLRIFVRIRKSAASVKFLAGKTMSVYSCDQGCGAWETQLLLRNKKVPNVKGDGVFYKHSFAQAPTTDSNCKHCGSLTHLAGPMYAGPLHSAEFIQRILSDLPDAPKDVYGTTARIEGMLHTALEEMSLPAPEDPLPACKDDELAALDPYPFFFHPTILAGAVHCSCPDEESFRGALRGLGYESTRSHCKPGSIKTNAPWSVIWHIMREWVRQKAPVKIANIKEGSAAFRLLRLGQESANGQSGETEKNDIDKLEVVFNQALGKDKSKKGITRYQMNPKENWGPLTRPGFRPSLPEFGRLTLSFEMATVGETVAGHQPGLAQQDGHFKVEEVICVSRDTAQGGYDVFALQETANDRGKPFKLAAYKVQDPTESLLHEFLVVEMPDYLQNTPTRKVHIVVSTGSGTGLALSFYQLVLQPLLEGLGLTDSKSYALTVTQDAQSIRRFARDLNISTNGPSGSDLQHTVILLSGDGGTIELLNGKAPGDELSEADTSLPLIATLPLGTGNALFHSLHKPLYAAPDATGPSPLVLGLRTLLRGQPKPLPSFNVAFSAGSRTITYSKPEDNPVDTSEGVIKEQFNAISNLYGAIVASYGLHSQLVWESDTPEYRRYGSKRFQMVAAELMKENHAYNAKVELRFADGSTQSQLDRQKHAYILTTLVSNLEKAFTISPASQPLDGQLRIVHFGPVPAEKAMDIMMQAYNNGNHVGMKWEAEDGKTEQVGYDPVKQVKVTTHEEDPRWRKVCVDGTIVEIPKGGSMTVTTESKPHLQVLVHQSVDRPLG</sequence>
<feature type="region of interest" description="Disordered" evidence="10">
    <location>
        <begin position="83"/>
        <end position="188"/>
    </location>
</feature>
<keyword evidence="2 9" id="KW-0489">Methyltransferase</keyword>
<evidence type="ECO:0000256" key="4">
    <source>
        <dbReference type="ARBA" id="ARBA00022691"/>
    </source>
</evidence>
<proteinExistence type="inferred from homology"/>
<dbReference type="NCBIfam" id="TIGR00308">
    <property type="entry name" value="TRM1"/>
    <property type="match status" value="1"/>
</dbReference>
<dbReference type="PANTHER" id="PTHR10631:SF3">
    <property type="entry name" value="TRNA (GUANINE(26)-N(2))-DIMETHYLTRANSFERASE"/>
    <property type="match status" value="1"/>
</dbReference>
<keyword evidence="1 9" id="KW-0820">tRNA-binding</keyword>
<comment type="similarity">
    <text evidence="9">Belongs to the class I-like SAM-binding methyltransferase superfamily. Trm1 family.</text>
</comment>
<organism evidence="12 13">
    <name type="scientific">Seiridium unicorne</name>
    <dbReference type="NCBI Taxonomy" id="138068"/>
    <lineage>
        <taxon>Eukaryota</taxon>
        <taxon>Fungi</taxon>
        <taxon>Dikarya</taxon>
        <taxon>Ascomycota</taxon>
        <taxon>Pezizomycotina</taxon>
        <taxon>Sordariomycetes</taxon>
        <taxon>Xylariomycetidae</taxon>
        <taxon>Amphisphaeriales</taxon>
        <taxon>Sporocadaceae</taxon>
        <taxon>Seiridium</taxon>
    </lineage>
</organism>
<keyword evidence="4 9" id="KW-0949">S-adenosyl-L-methionine</keyword>
<comment type="caution">
    <text evidence="12">The sequence shown here is derived from an EMBL/GenBank/DDBJ whole genome shotgun (WGS) entry which is preliminary data.</text>
</comment>
<feature type="compositionally biased region" description="Low complexity" evidence="10">
    <location>
        <begin position="113"/>
        <end position="131"/>
    </location>
</feature>
<keyword evidence="6 9" id="KW-0694">RNA-binding</keyword>
<dbReference type="InterPro" id="IPR042296">
    <property type="entry name" value="tRNA_met_Trm1_C"/>
</dbReference>
<evidence type="ECO:0000259" key="11">
    <source>
        <dbReference type="PROSITE" id="PS50146"/>
    </source>
</evidence>
<evidence type="ECO:0000256" key="1">
    <source>
        <dbReference type="ARBA" id="ARBA00022555"/>
    </source>
</evidence>
<evidence type="ECO:0000313" key="12">
    <source>
        <dbReference type="EMBL" id="KAK9420666.1"/>
    </source>
</evidence>
<dbReference type="Pfam" id="PF00781">
    <property type="entry name" value="DAGK_cat"/>
    <property type="match status" value="1"/>
</dbReference>
<dbReference type="SUPFAM" id="SSF111331">
    <property type="entry name" value="NAD kinase/diacylglycerol kinase-like"/>
    <property type="match status" value="1"/>
</dbReference>
<dbReference type="InterPro" id="IPR029063">
    <property type="entry name" value="SAM-dependent_MTases_sf"/>
</dbReference>
<dbReference type="Gene3D" id="2.60.200.40">
    <property type="match status" value="1"/>
</dbReference>
<dbReference type="CDD" id="cd02440">
    <property type="entry name" value="AdoMet_MTases"/>
    <property type="match status" value="1"/>
</dbReference>
<comment type="catalytic activity">
    <reaction evidence="8">
        <text>guanosine(26) in tRNA + 2 S-adenosyl-L-methionine = N(2)-dimethylguanosine(26) in tRNA + 2 S-adenosyl-L-homocysteine + 2 H(+)</text>
        <dbReference type="Rhea" id="RHEA:43140"/>
        <dbReference type="Rhea" id="RHEA-COMP:10359"/>
        <dbReference type="Rhea" id="RHEA-COMP:10360"/>
        <dbReference type="ChEBI" id="CHEBI:15378"/>
        <dbReference type="ChEBI" id="CHEBI:57856"/>
        <dbReference type="ChEBI" id="CHEBI:59789"/>
        <dbReference type="ChEBI" id="CHEBI:74269"/>
        <dbReference type="ChEBI" id="CHEBI:74513"/>
        <dbReference type="EC" id="2.1.1.216"/>
    </reaction>
</comment>
<feature type="domain" description="DAGKc" evidence="11">
    <location>
        <begin position="769"/>
        <end position="938"/>
    </location>
</feature>
<name>A0ABR2V1V2_9PEZI</name>
<dbReference type="SUPFAM" id="SSF53335">
    <property type="entry name" value="S-adenosyl-L-methionine-dependent methyltransferases"/>
    <property type="match status" value="1"/>
</dbReference>
<dbReference type="InterPro" id="IPR001206">
    <property type="entry name" value="Diacylglycerol_kinase_cat_dom"/>
</dbReference>
<evidence type="ECO:0000256" key="8">
    <source>
        <dbReference type="ARBA" id="ARBA00051897"/>
    </source>
</evidence>
<dbReference type="InterPro" id="IPR002905">
    <property type="entry name" value="Trm1"/>
</dbReference>
<keyword evidence="5 9" id="KW-0819">tRNA processing</keyword>
<reference evidence="12 13" key="1">
    <citation type="journal article" date="2024" name="J. Plant Pathol.">
        <title>Sequence and assembly of the genome of Seiridium unicorne, isolate CBS 538.82, causal agent of cypress canker disease.</title>
        <authorList>
            <person name="Scali E."/>
            <person name="Rocca G.D."/>
            <person name="Danti R."/>
            <person name="Garbelotto M."/>
            <person name="Barberini S."/>
            <person name="Baroncelli R."/>
            <person name="Emiliani G."/>
        </authorList>
    </citation>
    <scope>NUCLEOTIDE SEQUENCE [LARGE SCALE GENOMIC DNA]</scope>
    <source>
        <strain evidence="12 13">BM-138-508</strain>
    </source>
</reference>
<dbReference type="EC" id="2.1.1.216" evidence="7"/>
<dbReference type="PANTHER" id="PTHR10631">
    <property type="entry name" value="N 2 ,N 2 -DIMETHYLGUANOSINE TRNA METHYLTRANSFERASE"/>
    <property type="match status" value="1"/>
</dbReference>
<keyword evidence="13" id="KW-1185">Reference proteome</keyword>
<dbReference type="InterPro" id="IPR016064">
    <property type="entry name" value="NAD/diacylglycerol_kinase_sf"/>
</dbReference>
<feature type="compositionally biased region" description="Polar residues" evidence="10">
    <location>
        <begin position="149"/>
        <end position="168"/>
    </location>
</feature>
<keyword evidence="3 9" id="KW-0808">Transferase</keyword>
<evidence type="ECO:0000256" key="3">
    <source>
        <dbReference type="ARBA" id="ARBA00022679"/>
    </source>
</evidence>
<dbReference type="PROSITE" id="PS50146">
    <property type="entry name" value="DAGK"/>
    <property type="match status" value="1"/>
</dbReference>
<feature type="compositionally biased region" description="Basic and acidic residues" evidence="10">
    <location>
        <begin position="83"/>
        <end position="93"/>
    </location>
</feature>
<dbReference type="Gene3D" id="3.30.56.70">
    <property type="entry name" value="N2,N2-dimethylguanosine tRNA methyltransferase, C-terminal domain"/>
    <property type="match status" value="1"/>
</dbReference>
<evidence type="ECO:0000256" key="9">
    <source>
        <dbReference type="PROSITE-ProRule" id="PRU00958"/>
    </source>
</evidence>